<keyword evidence="2" id="KW-1185">Reference proteome</keyword>
<organism evidence="1 2">
    <name type="scientific">Echinicola soli</name>
    <dbReference type="NCBI Taxonomy" id="2591634"/>
    <lineage>
        <taxon>Bacteria</taxon>
        <taxon>Pseudomonadati</taxon>
        <taxon>Bacteroidota</taxon>
        <taxon>Cytophagia</taxon>
        <taxon>Cytophagales</taxon>
        <taxon>Cyclobacteriaceae</taxon>
        <taxon>Echinicola</taxon>
    </lineage>
</organism>
<dbReference type="AlphaFoldDB" id="A0A514CNJ3"/>
<name>A0A514CNJ3_9BACT</name>
<proteinExistence type="predicted"/>
<dbReference type="RefSeq" id="WP_141616551.1">
    <property type="nucleotide sequence ID" value="NZ_CP041253.1"/>
</dbReference>
<gene>
    <name evidence="1" type="ORF">FKX85_20810</name>
</gene>
<sequence>MKITPELFEKYLAGQCSRKEEPLVEQWLNNDSQELPPVSKALTSTMSASIWNRLDKNKKSRSTQDISLHQRIIRYAAVACFVLGSFYLGYLVKPETPPNSYQQVMAQAIDEMLYLSSSPESIKKISADKCELVFYGVVRIYNNSHVPKQVVCEGKTLTVSPGKVSYYLNTKTQGFRKITIRSGELLFYDKQLKNSPISICV</sequence>
<dbReference type="EMBL" id="CP041253">
    <property type="protein sequence ID" value="QDH81337.1"/>
    <property type="molecule type" value="Genomic_DNA"/>
</dbReference>
<dbReference type="KEGG" id="echi:FKX85_20810"/>
<accession>A0A514CNJ3</accession>
<evidence type="ECO:0000313" key="2">
    <source>
        <dbReference type="Proteomes" id="UP000316614"/>
    </source>
</evidence>
<dbReference type="OrthoDB" id="1345370at2"/>
<evidence type="ECO:0000313" key="1">
    <source>
        <dbReference type="EMBL" id="QDH81337.1"/>
    </source>
</evidence>
<dbReference type="Proteomes" id="UP000316614">
    <property type="component" value="Chromosome"/>
</dbReference>
<protein>
    <submittedName>
        <fullName evidence="1">Uncharacterized protein</fullName>
    </submittedName>
</protein>
<reference evidence="1 2" key="1">
    <citation type="submission" date="2019-06" db="EMBL/GenBank/DDBJ databases">
        <title>Echinicola alkalisoli sp. nov. isolated from saline soil.</title>
        <authorList>
            <person name="Sun J.-Q."/>
            <person name="Xu L."/>
        </authorList>
    </citation>
    <scope>NUCLEOTIDE SEQUENCE [LARGE SCALE GENOMIC DNA]</scope>
    <source>
        <strain evidence="1 2">LN3S3</strain>
    </source>
</reference>